<evidence type="ECO:0000256" key="5">
    <source>
        <dbReference type="ARBA" id="ARBA00022729"/>
    </source>
</evidence>
<keyword evidence="9" id="KW-1185">Reference proteome</keyword>
<dbReference type="PANTHER" id="PTHR35093:SF8">
    <property type="entry name" value="OUTER MEMBRANE PROTEIN NMB0088-RELATED"/>
    <property type="match status" value="1"/>
</dbReference>
<dbReference type="Gene3D" id="2.40.160.60">
    <property type="entry name" value="Outer membrane protein transport protein (OMPP1/FadL/TodX)"/>
    <property type="match status" value="1"/>
</dbReference>
<evidence type="ECO:0000256" key="4">
    <source>
        <dbReference type="ARBA" id="ARBA00022692"/>
    </source>
</evidence>
<protein>
    <recommendedName>
        <fullName evidence="10">Long-chain fatty acid transporter</fullName>
    </recommendedName>
</protein>
<evidence type="ECO:0000256" key="1">
    <source>
        <dbReference type="ARBA" id="ARBA00004571"/>
    </source>
</evidence>
<evidence type="ECO:0000256" key="6">
    <source>
        <dbReference type="ARBA" id="ARBA00023136"/>
    </source>
</evidence>
<keyword evidence="5" id="KW-0732">Signal</keyword>
<dbReference type="GO" id="GO:0009279">
    <property type="term" value="C:cell outer membrane"/>
    <property type="evidence" value="ECO:0007669"/>
    <property type="project" value="UniProtKB-SubCell"/>
</dbReference>
<dbReference type="Proteomes" id="UP000234530">
    <property type="component" value="Chromosome"/>
</dbReference>
<gene>
    <name evidence="8" type="ORF">CX676_08630</name>
</gene>
<keyword evidence="3" id="KW-1134">Transmembrane beta strand</keyword>
<accession>A0A2H5EY67</accession>
<evidence type="ECO:0008006" key="10">
    <source>
        <dbReference type="Google" id="ProtNLM"/>
    </source>
</evidence>
<dbReference type="PANTHER" id="PTHR35093">
    <property type="entry name" value="OUTER MEMBRANE PROTEIN NMB0088-RELATED"/>
    <property type="match status" value="1"/>
</dbReference>
<dbReference type="KEGG" id="pzh:CX676_08630"/>
<evidence type="ECO:0000256" key="7">
    <source>
        <dbReference type="ARBA" id="ARBA00023237"/>
    </source>
</evidence>
<keyword evidence="7" id="KW-0998">Cell outer membrane</keyword>
<dbReference type="InterPro" id="IPR005017">
    <property type="entry name" value="OMPP1/FadL/TodX"/>
</dbReference>
<sequence length="488" mass="52967">MVSDSHCRLTRVPGEGAGGFSRVEPIRPVSRWAWAARAMIADMKRQCHTERAASMCFRRFSLCSTAIILGLYPLTVSANGYQNLHQSAQGLGTAYAANGTSIDDISAIYSNPASLTRFPGTHGSFGLTYIMPRDTFENLSATALGGAPVTDGSPAVPSQFLDNTVSGYWYLGRQLSDQLYFGLSFNAPWATESDYTDTAASRYTATTTALTAYNLSPMLAYKVNDRLSVAAALNIQYYTSEFATNLALNPAAPSADTDASADFEGNDLAFGVTLGVEYQANDQWRYGLSYRSKIDHGFDGDVVLSGPDATMGALALAGISAEGSARYDIATPWMLQLGTHGQLTDKLEVYGSATLTGWSAFKDTVIETSNIGTLRVRNGWDDAWYIAVGMGYQVTPETKIFGGIAYDETPTPTEVRNPRAPNADRYYVALGVAHEFRPGRTIKLGWSHTFFDDAPIRLTDENNPGRGTLNGDIKIDADIIMAQYIHEF</sequence>
<keyword evidence="4" id="KW-0812">Transmembrane</keyword>
<proteinExistence type="inferred from homology"/>
<comment type="subcellular location">
    <subcellularLocation>
        <location evidence="1">Cell outer membrane</location>
        <topology evidence="1">Multi-pass membrane protein</topology>
    </subcellularLocation>
</comment>
<reference evidence="8 9" key="1">
    <citation type="journal article" date="2013" name="Antonie Van Leeuwenhoek">
        <title>Paracoccus zhejiangensis sp. nov., isolated from activated sludge in wastewater-treatment system.</title>
        <authorList>
            <person name="Wu Z.G."/>
            <person name="Zhang D.F."/>
            <person name="Liu Y.L."/>
            <person name="Wang F."/>
            <person name="Jiang X."/>
            <person name="Li C."/>
            <person name="Li S.P."/>
            <person name="Hong Q."/>
            <person name="Li W.J."/>
        </authorList>
    </citation>
    <scope>NUCLEOTIDE SEQUENCE [LARGE SCALE GENOMIC DNA]</scope>
    <source>
        <strain evidence="8 9">J6</strain>
    </source>
</reference>
<evidence type="ECO:0000256" key="2">
    <source>
        <dbReference type="ARBA" id="ARBA00008163"/>
    </source>
</evidence>
<dbReference type="Pfam" id="PF03349">
    <property type="entry name" value="Toluene_X"/>
    <property type="match status" value="1"/>
</dbReference>
<comment type="similarity">
    <text evidence="2">Belongs to the OmpP1/FadL family.</text>
</comment>
<name>A0A2H5EY67_9RHOB</name>
<evidence type="ECO:0000313" key="9">
    <source>
        <dbReference type="Proteomes" id="UP000234530"/>
    </source>
</evidence>
<keyword evidence="6" id="KW-0472">Membrane</keyword>
<evidence type="ECO:0000256" key="3">
    <source>
        <dbReference type="ARBA" id="ARBA00022452"/>
    </source>
</evidence>
<dbReference type="SUPFAM" id="SSF56935">
    <property type="entry name" value="Porins"/>
    <property type="match status" value="1"/>
</dbReference>
<dbReference type="AlphaFoldDB" id="A0A2H5EY67"/>
<dbReference type="EMBL" id="CP025430">
    <property type="protein sequence ID" value="AUH64213.1"/>
    <property type="molecule type" value="Genomic_DNA"/>
</dbReference>
<evidence type="ECO:0000313" key="8">
    <source>
        <dbReference type="EMBL" id="AUH64213.1"/>
    </source>
</evidence>
<dbReference type="GO" id="GO:0015483">
    <property type="term" value="F:long-chain fatty acid transporting porin activity"/>
    <property type="evidence" value="ECO:0007669"/>
    <property type="project" value="TreeGrafter"/>
</dbReference>
<organism evidence="8 9">
    <name type="scientific">Paracoccus zhejiangensis</name>
    <dbReference type="NCBI Taxonomy" id="1077935"/>
    <lineage>
        <taxon>Bacteria</taxon>
        <taxon>Pseudomonadati</taxon>
        <taxon>Pseudomonadota</taxon>
        <taxon>Alphaproteobacteria</taxon>
        <taxon>Rhodobacterales</taxon>
        <taxon>Paracoccaceae</taxon>
        <taxon>Paracoccus</taxon>
    </lineage>
</organism>
<dbReference type="RefSeq" id="WP_101752251.1">
    <property type="nucleotide sequence ID" value="NZ_CP025430.1"/>
</dbReference>